<proteinExistence type="predicted"/>
<evidence type="ECO:0000313" key="1">
    <source>
        <dbReference type="EMBL" id="KER33943.1"/>
    </source>
</evidence>
<protein>
    <submittedName>
        <fullName evidence="1">Uncharacterized protein</fullName>
    </submittedName>
</protein>
<dbReference type="RefSeq" id="XP_009162386.1">
    <property type="nucleotide sequence ID" value="XM_009164122.1"/>
</dbReference>
<dbReference type="GeneID" id="20314565"/>
<dbReference type="CTD" id="20314565"/>
<accession>A0A075A2J6</accession>
<organism evidence="1 2">
    <name type="scientific">Opisthorchis viverrini</name>
    <name type="common">Southeast Asian liver fluke</name>
    <dbReference type="NCBI Taxonomy" id="6198"/>
    <lineage>
        <taxon>Eukaryota</taxon>
        <taxon>Metazoa</taxon>
        <taxon>Spiralia</taxon>
        <taxon>Lophotrochozoa</taxon>
        <taxon>Platyhelminthes</taxon>
        <taxon>Trematoda</taxon>
        <taxon>Digenea</taxon>
        <taxon>Opisthorchiida</taxon>
        <taxon>Opisthorchiata</taxon>
        <taxon>Opisthorchiidae</taxon>
        <taxon>Opisthorchis</taxon>
    </lineage>
</organism>
<reference evidence="1 2" key="1">
    <citation type="submission" date="2013-11" db="EMBL/GenBank/DDBJ databases">
        <title>Opisthorchis viverrini - life in the bile duct.</title>
        <authorList>
            <person name="Young N.D."/>
            <person name="Nagarajan N."/>
            <person name="Lin S.J."/>
            <person name="Korhonen P.K."/>
            <person name="Jex A.R."/>
            <person name="Hall R.S."/>
            <person name="Safavi-Hemami H."/>
            <person name="Kaewkong W."/>
            <person name="Bertrand D."/>
            <person name="Gao S."/>
            <person name="Seet Q."/>
            <person name="Wongkham S."/>
            <person name="Teh B.T."/>
            <person name="Wongkham C."/>
            <person name="Intapan P.M."/>
            <person name="Maleewong W."/>
            <person name="Yang X."/>
            <person name="Hu M."/>
            <person name="Wang Z."/>
            <person name="Hofmann A."/>
            <person name="Sternberg P.W."/>
            <person name="Tan P."/>
            <person name="Wang J."/>
            <person name="Gasser R.B."/>
        </authorList>
    </citation>
    <scope>NUCLEOTIDE SEQUENCE [LARGE SCALE GENOMIC DNA]</scope>
</reference>
<keyword evidence="2" id="KW-1185">Reference proteome</keyword>
<dbReference type="KEGG" id="ovi:T265_00377"/>
<dbReference type="Proteomes" id="UP000054324">
    <property type="component" value="Unassembled WGS sequence"/>
</dbReference>
<sequence>MSTSHAGAAKSCGGSIRKAVDVVASILLLYHLECGAPPNISTDTMDVAVNRLAEVHSRRFYFEDDFTYRIRENRDLS</sequence>
<name>A0A075A2J6_OPIVI</name>
<gene>
    <name evidence="1" type="ORF">T265_00377</name>
</gene>
<dbReference type="EMBL" id="KL596621">
    <property type="protein sequence ID" value="KER33943.1"/>
    <property type="molecule type" value="Genomic_DNA"/>
</dbReference>
<evidence type="ECO:0000313" key="2">
    <source>
        <dbReference type="Proteomes" id="UP000054324"/>
    </source>
</evidence>
<dbReference type="AlphaFoldDB" id="A0A075A2J6"/>